<evidence type="ECO:0000256" key="1">
    <source>
        <dbReference type="ARBA" id="ARBA00022553"/>
    </source>
</evidence>
<dbReference type="InterPro" id="IPR039420">
    <property type="entry name" value="WalR-like"/>
</dbReference>
<reference evidence="6 7" key="1">
    <citation type="journal article" date="2013" name="Genome Announc.">
        <title>Genome Sequence of the Obligate Gammaproteobacterial Methanotroph Methylomicrobium album Strain BG8.</title>
        <authorList>
            <person name="Kits K.D."/>
            <person name="Kalyuzhnaya M.G."/>
            <person name="Klotz M.G."/>
            <person name="Jetten M.S."/>
            <person name="Op den Camp H.J."/>
            <person name="Vuilleumier S."/>
            <person name="Bringel F."/>
            <person name="Dispirito A.A."/>
            <person name="Murrell J.C."/>
            <person name="Bruce D."/>
            <person name="Cheng J.F."/>
            <person name="Copeland A."/>
            <person name="Goodwin L."/>
            <person name="Hauser L."/>
            <person name="Lajus A."/>
            <person name="Land M.L."/>
            <person name="Lapidus A."/>
            <person name="Lucas S."/>
            <person name="Medigue C."/>
            <person name="Pitluck S."/>
            <person name="Woyke T."/>
            <person name="Zeytun A."/>
            <person name="Stein L.Y."/>
        </authorList>
    </citation>
    <scope>NUCLEOTIDE SEQUENCE [LARGE SCALE GENOMIC DNA]</scope>
    <source>
        <strain evidence="6 7">BG8</strain>
    </source>
</reference>
<keyword evidence="1 3" id="KW-0597">Phosphoprotein</keyword>
<dbReference type="InterPro" id="IPR000792">
    <property type="entry name" value="Tscrpt_reg_LuxR_C"/>
</dbReference>
<name>H8GI57_METAL</name>
<dbReference type="STRING" id="686340.Metal_2482"/>
<keyword evidence="7" id="KW-1185">Reference proteome</keyword>
<dbReference type="SMART" id="SM00448">
    <property type="entry name" value="REC"/>
    <property type="match status" value="1"/>
</dbReference>
<dbReference type="PROSITE" id="PS50043">
    <property type="entry name" value="HTH_LUXR_2"/>
    <property type="match status" value="1"/>
</dbReference>
<dbReference type="Proteomes" id="UP000005090">
    <property type="component" value="Chromosome"/>
</dbReference>
<dbReference type="CDD" id="cd17535">
    <property type="entry name" value="REC_NarL-like"/>
    <property type="match status" value="1"/>
</dbReference>
<gene>
    <name evidence="6" type="ORF">Metal_2482</name>
</gene>
<feature type="modified residue" description="4-aspartylphosphate" evidence="3">
    <location>
        <position position="57"/>
    </location>
</feature>
<evidence type="ECO:0000313" key="6">
    <source>
        <dbReference type="EMBL" id="EIC30201.1"/>
    </source>
</evidence>
<evidence type="ECO:0000313" key="7">
    <source>
        <dbReference type="Proteomes" id="UP000005090"/>
    </source>
</evidence>
<evidence type="ECO:0000259" key="4">
    <source>
        <dbReference type="PROSITE" id="PS50043"/>
    </source>
</evidence>
<dbReference type="SUPFAM" id="SSF46894">
    <property type="entry name" value="C-terminal effector domain of the bipartite response regulators"/>
    <property type="match status" value="1"/>
</dbReference>
<accession>H8GI57</accession>
<dbReference type="AlphaFoldDB" id="H8GI57"/>
<dbReference type="GO" id="GO:0000160">
    <property type="term" value="P:phosphorelay signal transduction system"/>
    <property type="evidence" value="ECO:0007669"/>
    <property type="project" value="InterPro"/>
</dbReference>
<dbReference type="eggNOG" id="COG2197">
    <property type="taxonomic scope" value="Bacteria"/>
</dbReference>
<sequence>MPEKISVLLVDDHAVVRAGYKTYLSLCDSIGMIYEADRGESACQSYDRHHPDVVVLDISMPGIGGFESIRRLMQRDPRCKILVFSIHDEPIYASRALKAGAKGYIIKSSVPDTLITAVCTIAQGGIFIAPELAQRVAISMVNEQDKADSIKRLSPREFDIFRLLVNGLTPREIAERLCLSYKTVCNHSTAIKDKLEVKTMAEMTLLASRHGLIQSPYAGTAGPFEAR</sequence>
<organism evidence="6 7">
    <name type="scientific">Methylomicrobium album BG8</name>
    <dbReference type="NCBI Taxonomy" id="686340"/>
    <lineage>
        <taxon>Bacteria</taxon>
        <taxon>Pseudomonadati</taxon>
        <taxon>Pseudomonadota</taxon>
        <taxon>Gammaproteobacteria</taxon>
        <taxon>Methylococcales</taxon>
        <taxon>Methylococcaceae</taxon>
        <taxon>Methylomicrobium</taxon>
    </lineage>
</organism>
<keyword evidence="2 6" id="KW-0238">DNA-binding</keyword>
<dbReference type="PROSITE" id="PS50110">
    <property type="entry name" value="RESPONSE_REGULATORY"/>
    <property type="match status" value="1"/>
</dbReference>
<feature type="domain" description="Response regulatory" evidence="5">
    <location>
        <begin position="6"/>
        <end position="122"/>
    </location>
</feature>
<evidence type="ECO:0000259" key="5">
    <source>
        <dbReference type="PROSITE" id="PS50110"/>
    </source>
</evidence>
<feature type="domain" description="HTH luxR-type" evidence="4">
    <location>
        <begin position="146"/>
        <end position="211"/>
    </location>
</feature>
<dbReference type="SMART" id="SM00421">
    <property type="entry name" value="HTH_LUXR"/>
    <property type="match status" value="1"/>
</dbReference>
<dbReference type="InterPro" id="IPR011006">
    <property type="entry name" value="CheY-like_superfamily"/>
</dbReference>
<dbReference type="GO" id="GO:0003677">
    <property type="term" value="F:DNA binding"/>
    <property type="evidence" value="ECO:0007669"/>
    <property type="project" value="UniProtKB-KW"/>
</dbReference>
<evidence type="ECO:0000256" key="3">
    <source>
        <dbReference type="PROSITE-ProRule" id="PRU00169"/>
    </source>
</evidence>
<dbReference type="InterPro" id="IPR001789">
    <property type="entry name" value="Sig_transdc_resp-reg_receiver"/>
</dbReference>
<dbReference type="Gene3D" id="3.40.50.2300">
    <property type="match status" value="1"/>
</dbReference>
<dbReference type="PRINTS" id="PR00038">
    <property type="entry name" value="HTHLUXR"/>
</dbReference>
<dbReference type="EMBL" id="CM001475">
    <property type="protein sequence ID" value="EIC30201.1"/>
    <property type="molecule type" value="Genomic_DNA"/>
</dbReference>
<dbReference type="GO" id="GO:0006355">
    <property type="term" value="P:regulation of DNA-templated transcription"/>
    <property type="evidence" value="ECO:0007669"/>
    <property type="project" value="InterPro"/>
</dbReference>
<dbReference type="PANTHER" id="PTHR43214">
    <property type="entry name" value="TWO-COMPONENT RESPONSE REGULATOR"/>
    <property type="match status" value="1"/>
</dbReference>
<dbReference type="RefSeq" id="WP_005372696.1">
    <property type="nucleotide sequence ID" value="NZ_CM001475.1"/>
</dbReference>
<dbReference type="Pfam" id="PF00072">
    <property type="entry name" value="Response_reg"/>
    <property type="match status" value="1"/>
</dbReference>
<dbReference type="PANTHER" id="PTHR43214:SF43">
    <property type="entry name" value="TWO-COMPONENT RESPONSE REGULATOR"/>
    <property type="match status" value="1"/>
</dbReference>
<evidence type="ECO:0000256" key="2">
    <source>
        <dbReference type="ARBA" id="ARBA00023125"/>
    </source>
</evidence>
<protein>
    <submittedName>
        <fullName evidence="6">Response regulator containing a CheY-like receiver domain and an HTH DNA-binding domain</fullName>
    </submittedName>
</protein>
<dbReference type="SUPFAM" id="SSF52172">
    <property type="entry name" value="CheY-like"/>
    <property type="match status" value="1"/>
</dbReference>
<dbReference type="InterPro" id="IPR058245">
    <property type="entry name" value="NreC/VraR/RcsB-like_REC"/>
</dbReference>
<proteinExistence type="predicted"/>
<dbReference type="InterPro" id="IPR016032">
    <property type="entry name" value="Sig_transdc_resp-reg_C-effctor"/>
</dbReference>
<dbReference type="CDD" id="cd06170">
    <property type="entry name" value="LuxR_C_like"/>
    <property type="match status" value="1"/>
</dbReference>
<dbReference type="Pfam" id="PF00196">
    <property type="entry name" value="GerE"/>
    <property type="match status" value="1"/>
</dbReference>
<dbReference type="HOGENOM" id="CLU_000445_90_1_6"/>